<keyword evidence="3 4" id="KW-0408">Iron</keyword>
<name>A0A0S4KRP9_9BACT</name>
<dbReference type="GO" id="GO:0009055">
    <property type="term" value="F:electron transfer activity"/>
    <property type="evidence" value="ECO:0007669"/>
    <property type="project" value="InterPro"/>
</dbReference>
<dbReference type="RefSeq" id="WP_062483734.1">
    <property type="nucleotide sequence ID" value="NZ_LN885086.1"/>
</dbReference>
<dbReference type="STRING" id="1715989.NITINOP_1018"/>
<dbReference type="EMBL" id="LN885086">
    <property type="protein sequence ID" value="CUQ65993.1"/>
    <property type="molecule type" value="Genomic_DNA"/>
</dbReference>
<evidence type="ECO:0000256" key="1">
    <source>
        <dbReference type="ARBA" id="ARBA00022617"/>
    </source>
</evidence>
<evidence type="ECO:0000256" key="2">
    <source>
        <dbReference type="ARBA" id="ARBA00022723"/>
    </source>
</evidence>
<keyword evidence="1 4" id="KW-0349">Heme</keyword>
<dbReference type="InterPro" id="IPR036909">
    <property type="entry name" value="Cyt_c-like_dom_sf"/>
</dbReference>
<dbReference type="InterPro" id="IPR009056">
    <property type="entry name" value="Cyt_c-like_dom"/>
</dbReference>
<dbReference type="Proteomes" id="UP000066284">
    <property type="component" value="Chromosome 1"/>
</dbReference>
<keyword evidence="7" id="KW-1185">Reference proteome</keyword>
<dbReference type="Gene3D" id="1.10.760.10">
    <property type="entry name" value="Cytochrome c-like domain"/>
    <property type="match status" value="1"/>
</dbReference>
<dbReference type="PROSITE" id="PS51007">
    <property type="entry name" value="CYTC"/>
    <property type="match status" value="1"/>
</dbReference>
<feature type="domain" description="Cytochrome c" evidence="5">
    <location>
        <begin position="61"/>
        <end position="163"/>
    </location>
</feature>
<evidence type="ECO:0000313" key="6">
    <source>
        <dbReference type="EMBL" id="CUQ65993.1"/>
    </source>
</evidence>
<protein>
    <recommendedName>
        <fullName evidence="5">Cytochrome c domain-containing protein</fullName>
    </recommendedName>
</protein>
<evidence type="ECO:0000256" key="3">
    <source>
        <dbReference type="ARBA" id="ARBA00023004"/>
    </source>
</evidence>
<evidence type="ECO:0000313" key="7">
    <source>
        <dbReference type="Proteomes" id="UP000066284"/>
    </source>
</evidence>
<dbReference type="KEGG" id="nio:NITINOP_1018"/>
<keyword evidence="2 4" id="KW-0479">Metal-binding</keyword>
<gene>
    <name evidence="6" type="ORF">NITINOP_1018</name>
</gene>
<reference evidence="7" key="1">
    <citation type="submission" date="2015-09" db="EMBL/GenBank/DDBJ databases">
        <authorList>
            <person name="Daims H."/>
        </authorList>
    </citation>
    <scope>NUCLEOTIDE SEQUENCE [LARGE SCALE GENOMIC DNA]</scope>
</reference>
<dbReference type="OrthoDB" id="9777352at2"/>
<dbReference type="GO" id="GO:0046872">
    <property type="term" value="F:metal ion binding"/>
    <property type="evidence" value="ECO:0007669"/>
    <property type="project" value="UniProtKB-KW"/>
</dbReference>
<accession>A0A0S4KRP9</accession>
<sequence length="472" mass="51874">MNERTGSSRPGLLCILSLVLGLASSFVAGGLASPRAGETALILGRALYEQGRGVGDREIQGKLGNGVELTGSAAACANCHGRDGRGLNEGGLRAPDIRWSTLTDRFAPVRQGPAAVSYDQSSLAQTLTTGQRPDGSMLGPAMPRFDLREAEVSALVEQLIALSATASFTTLPRPIILGLVPQAGRDRMADQLVRRIDQCPETMQPQPTSSIRWVRYQDPDDALRQLEEIRSREADLILVTPYLVGWEDRFAEWTASRPVTVVLPVAFRSPEESEPWLYRLPGLERQVERLIEEAAEHSPGGVTVAIDPRDPLSQHLGAVAGRMAKTLDLPLERWLAHERTQRLRPGRPLLWLRPMKEMERFVGSSIPRTILIPSLFYQQSRVPKTGRWVKTDWVVAYPYSPRDSSTGRWLAPAMVWGRAACRILASLAGDPSGEFARPLNLAPLPLVILPRPTDVEARAMVGMLRNPSTDSQ</sequence>
<evidence type="ECO:0000259" key="5">
    <source>
        <dbReference type="PROSITE" id="PS51007"/>
    </source>
</evidence>
<organism evidence="6 7">
    <name type="scientific">Candidatus Nitrospira inopinata</name>
    <dbReference type="NCBI Taxonomy" id="1715989"/>
    <lineage>
        <taxon>Bacteria</taxon>
        <taxon>Pseudomonadati</taxon>
        <taxon>Nitrospirota</taxon>
        <taxon>Nitrospiria</taxon>
        <taxon>Nitrospirales</taxon>
        <taxon>Nitrospiraceae</taxon>
        <taxon>Nitrospira</taxon>
    </lineage>
</organism>
<dbReference type="AlphaFoldDB" id="A0A0S4KRP9"/>
<dbReference type="SUPFAM" id="SSF46626">
    <property type="entry name" value="Cytochrome c"/>
    <property type="match status" value="1"/>
</dbReference>
<evidence type="ECO:0000256" key="4">
    <source>
        <dbReference type="PROSITE-ProRule" id="PRU00433"/>
    </source>
</evidence>
<dbReference type="GO" id="GO:0020037">
    <property type="term" value="F:heme binding"/>
    <property type="evidence" value="ECO:0007669"/>
    <property type="project" value="InterPro"/>
</dbReference>
<proteinExistence type="predicted"/>